<accession>A0A1I7X6M2</accession>
<proteinExistence type="predicted"/>
<evidence type="ECO:0000313" key="2">
    <source>
        <dbReference type="WBParaSite" id="Hba_13046"/>
    </source>
</evidence>
<dbReference type="WBParaSite" id="Hba_13046">
    <property type="protein sequence ID" value="Hba_13046"/>
    <property type="gene ID" value="Hba_13046"/>
</dbReference>
<protein>
    <submittedName>
        <fullName evidence="2">Uncharacterized protein</fullName>
    </submittedName>
</protein>
<keyword evidence="1" id="KW-1185">Reference proteome</keyword>
<dbReference type="Proteomes" id="UP000095283">
    <property type="component" value="Unplaced"/>
</dbReference>
<organism evidence="1 2">
    <name type="scientific">Heterorhabditis bacteriophora</name>
    <name type="common">Entomopathogenic nematode worm</name>
    <dbReference type="NCBI Taxonomy" id="37862"/>
    <lineage>
        <taxon>Eukaryota</taxon>
        <taxon>Metazoa</taxon>
        <taxon>Ecdysozoa</taxon>
        <taxon>Nematoda</taxon>
        <taxon>Chromadorea</taxon>
        <taxon>Rhabditida</taxon>
        <taxon>Rhabditina</taxon>
        <taxon>Rhabditomorpha</taxon>
        <taxon>Strongyloidea</taxon>
        <taxon>Heterorhabditidae</taxon>
        <taxon>Heterorhabditis</taxon>
    </lineage>
</organism>
<name>A0A1I7X6M2_HETBA</name>
<sequence>MLSSAVASPLQQFNHFYCGKSYLKRLGKHFLDRPIGIEQRGHHGKGVVEIGNLRTCCTLREERSVNKV</sequence>
<dbReference type="AlphaFoldDB" id="A0A1I7X6M2"/>
<evidence type="ECO:0000313" key="1">
    <source>
        <dbReference type="Proteomes" id="UP000095283"/>
    </source>
</evidence>
<reference evidence="2" key="1">
    <citation type="submission" date="2016-11" db="UniProtKB">
        <authorList>
            <consortium name="WormBaseParasite"/>
        </authorList>
    </citation>
    <scope>IDENTIFICATION</scope>
</reference>